<dbReference type="SMART" id="SM00382">
    <property type="entry name" value="AAA"/>
    <property type="match status" value="1"/>
</dbReference>
<gene>
    <name evidence="3" type="ORF">BKA07_000217</name>
</gene>
<evidence type="ECO:0000259" key="2">
    <source>
        <dbReference type="SMART" id="SM00382"/>
    </source>
</evidence>
<dbReference type="EMBL" id="JAATJN010000001">
    <property type="protein sequence ID" value="NJC55182.1"/>
    <property type="molecule type" value="Genomic_DNA"/>
</dbReference>
<dbReference type="Pfam" id="PF00004">
    <property type="entry name" value="AAA"/>
    <property type="match status" value="1"/>
</dbReference>
<feature type="compositionally biased region" description="Polar residues" evidence="1">
    <location>
        <begin position="544"/>
        <end position="555"/>
    </location>
</feature>
<dbReference type="SUPFAM" id="SSF52540">
    <property type="entry name" value="P-loop containing nucleoside triphosphate hydrolases"/>
    <property type="match status" value="1"/>
</dbReference>
<dbReference type="InterPro" id="IPR003593">
    <property type="entry name" value="AAA+_ATPase"/>
</dbReference>
<dbReference type="PANTHER" id="PTHR46411:SF2">
    <property type="entry name" value="AAA+ ATPASE DOMAIN-CONTAINING PROTEIN"/>
    <property type="match status" value="1"/>
</dbReference>
<feature type="domain" description="AAA+ ATPase" evidence="2">
    <location>
        <begin position="321"/>
        <end position="448"/>
    </location>
</feature>
<protein>
    <recommendedName>
        <fullName evidence="2">AAA+ ATPase domain-containing protein</fullName>
    </recommendedName>
</protein>
<dbReference type="Gene3D" id="3.40.50.300">
    <property type="entry name" value="P-loop containing nucleotide triphosphate hydrolases"/>
    <property type="match status" value="1"/>
</dbReference>
<dbReference type="RefSeq" id="WP_167949252.1">
    <property type="nucleotide sequence ID" value="NZ_BAAAPQ010000026.1"/>
</dbReference>
<evidence type="ECO:0000313" key="3">
    <source>
        <dbReference type="EMBL" id="NJC55182.1"/>
    </source>
</evidence>
<dbReference type="PANTHER" id="PTHR46411">
    <property type="entry name" value="FAMILY ATPASE, PUTATIVE-RELATED"/>
    <property type="match status" value="1"/>
</dbReference>
<evidence type="ECO:0000256" key="1">
    <source>
        <dbReference type="SAM" id="MobiDB-lite"/>
    </source>
</evidence>
<feature type="compositionally biased region" description="Basic and acidic residues" evidence="1">
    <location>
        <begin position="534"/>
        <end position="543"/>
    </location>
</feature>
<feature type="region of interest" description="Disordered" evidence="1">
    <location>
        <begin position="522"/>
        <end position="555"/>
    </location>
</feature>
<organism evidence="3 4">
    <name type="scientific">Brevibacterium marinum</name>
    <dbReference type="NCBI Taxonomy" id="418643"/>
    <lineage>
        <taxon>Bacteria</taxon>
        <taxon>Bacillati</taxon>
        <taxon>Actinomycetota</taxon>
        <taxon>Actinomycetes</taxon>
        <taxon>Micrococcales</taxon>
        <taxon>Brevibacteriaceae</taxon>
        <taxon>Brevibacterium</taxon>
    </lineage>
</organism>
<dbReference type="InterPro" id="IPR003959">
    <property type="entry name" value="ATPase_AAA_core"/>
</dbReference>
<keyword evidence="4" id="KW-1185">Reference proteome</keyword>
<evidence type="ECO:0000313" key="4">
    <source>
        <dbReference type="Proteomes" id="UP000576792"/>
    </source>
</evidence>
<dbReference type="InterPro" id="IPR027417">
    <property type="entry name" value="P-loop_NTPase"/>
</dbReference>
<dbReference type="GO" id="GO:0016887">
    <property type="term" value="F:ATP hydrolysis activity"/>
    <property type="evidence" value="ECO:0007669"/>
    <property type="project" value="InterPro"/>
</dbReference>
<sequence length="555" mass="60954">MFIAPTAVVAATESQALATTRARAQSWRSKEIGIPDRELTDQALSDLSATAVNLGEPSFERTITAIQASRTGETPIVPDIVSASEIILEFLRASRIDGWLYVRESDGYVHPYLVMSIELENGDKTRGPRVKITLEADNPTVKRPSRVPKVLYFEDTEIVGKTPEEALTSAGVFRENQALKDEYVARRSVFKEIIDHGFGSQYIFTGRAIRTDDHRASNRRSGRKIVNDVAPDEIAGLRGASASALFNEGEYGNIPLLTAVRVFDLAAQDYLDVNTGDLEEYAYDPGLQDKLVLPDEQRELLTILTSDIGVFTGDIIDGKSAGNVILAKGRPGVGKTLTAEVYAEVIGKPLYSIHSGSLGITPEAVRKNLEIIFDRAKRWNAVLLLDEADVFVLERGLDLTQNAIVAEFLRTLEYFDGLLFLTTNRTDGVDEAILARCAAVIEYHAPGPEDARQIWQIMARGNDVELDPELLGRLVREFTDITARDIKMVLRLALRIAAHRGATLSFDDFVHAAHFRGIHTADEAGSAAESDSSDDARTPDRTGTDQSASRQVQPA</sequence>
<dbReference type="Proteomes" id="UP000576792">
    <property type="component" value="Unassembled WGS sequence"/>
</dbReference>
<name>A0A846S0Q1_9MICO</name>
<reference evidence="3 4" key="1">
    <citation type="submission" date="2020-03" db="EMBL/GenBank/DDBJ databases">
        <title>Sequencing the genomes of 1000 actinobacteria strains.</title>
        <authorList>
            <person name="Klenk H.-P."/>
        </authorList>
    </citation>
    <scope>NUCLEOTIDE SEQUENCE [LARGE SCALE GENOMIC DNA]</scope>
    <source>
        <strain evidence="3 4">DSM 18964</strain>
    </source>
</reference>
<accession>A0A846S0Q1</accession>
<proteinExistence type="predicted"/>
<dbReference type="GO" id="GO:0005524">
    <property type="term" value="F:ATP binding"/>
    <property type="evidence" value="ECO:0007669"/>
    <property type="project" value="InterPro"/>
</dbReference>
<dbReference type="AlphaFoldDB" id="A0A846S0Q1"/>
<comment type="caution">
    <text evidence="3">The sequence shown here is derived from an EMBL/GenBank/DDBJ whole genome shotgun (WGS) entry which is preliminary data.</text>
</comment>